<protein>
    <recommendedName>
        <fullName evidence="4">DUF4175 domain-containing protein</fullName>
    </recommendedName>
</protein>
<proteinExistence type="predicted"/>
<evidence type="ECO:0008006" key="4">
    <source>
        <dbReference type="Google" id="ProtNLM"/>
    </source>
</evidence>
<feature type="transmembrane region" description="Helical" evidence="1">
    <location>
        <begin position="39"/>
        <end position="61"/>
    </location>
</feature>
<evidence type="ECO:0000313" key="2">
    <source>
        <dbReference type="EMBL" id="GAD82103.1"/>
    </source>
</evidence>
<name>U5E6W9_NOCAS</name>
<dbReference type="RefSeq" id="WP_019049747.1">
    <property type="nucleotide sequence ID" value="NZ_BAFO02000006.1"/>
</dbReference>
<sequence>MEHTRILQALACVVAMYLVALAVWLGWLAPHTPPGTMPYQVLIMVGLFGSAAGIAMAVASMPTRAERRLRRHGLEGWARIDGVRPLSRTDHSSELTEFDVELTVPGADTYHGKIVVDVMPVDKPRMIIGQVIPIRVDPMNRDRIMILPQGAPPRDPGRT</sequence>
<dbReference type="eggNOG" id="ENOG503274R">
    <property type="taxonomic scope" value="Bacteria"/>
</dbReference>
<dbReference type="GeneID" id="91514006"/>
<evidence type="ECO:0000256" key="1">
    <source>
        <dbReference type="SAM" id="Phobius"/>
    </source>
</evidence>
<organism evidence="2 3">
    <name type="scientific">Nocardia asteroides NBRC 15531</name>
    <dbReference type="NCBI Taxonomy" id="1110697"/>
    <lineage>
        <taxon>Bacteria</taxon>
        <taxon>Bacillati</taxon>
        <taxon>Actinomycetota</taxon>
        <taxon>Actinomycetes</taxon>
        <taxon>Mycobacteriales</taxon>
        <taxon>Nocardiaceae</taxon>
        <taxon>Nocardia</taxon>
    </lineage>
</organism>
<accession>U5E6W9</accession>
<dbReference type="Proteomes" id="UP000017048">
    <property type="component" value="Unassembled WGS sequence"/>
</dbReference>
<reference evidence="2 3" key="1">
    <citation type="journal article" date="2014" name="BMC Genomics">
        <title>Genome based analysis of type-I polyketide synthase and nonribosomal peptide synthetase gene clusters in seven strains of five representative Nocardia species.</title>
        <authorList>
            <person name="Komaki H."/>
            <person name="Ichikawa N."/>
            <person name="Hosoyama A."/>
            <person name="Takahashi-Nakaguchi A."/>
            <person name="Matsuzawa T."/>
            <person name="Suzuki K."/>
            <person name="Fujita N."/>
            <person name="Gonoi T."/>
        </authorList>
    </citation>
    <scope>NUCLEOTIDE SEQUENCE [LARGE SCALE GENOMIC DNA]</scope>
    <source>
        <strain evidence="2 3">NBRC 15531</strain>
    </source>
</reference>
<keyword evidence="1" id="KW-1133">Transmembrane helix</keyword>
<gene>
    <name evidence="2" type="ORF">NCAST_06_00200</name>
</gene>
<keyword evidence="1" id="KW-0472">Membrane</keyword>
<feature type="transmembrane region" description="Helical" evidence="1">
    <location>
        <begin position="7"/>
        <end position="27"/>
    </location>
</feature>
<keyword evidence="1" id="KW-0812">Transmembrane</keyword>
<dbReference type="OrthoDB" id="4566180at2"/>
<keyword evidence="3" id="KW-1185">Reference proteome</keyword>
<evidence type="ECO:0000313" key="3">
    <source>
        <dbReference type="Proteomes" id="UP000017048"/>
    </source>
</evidence>
<dbReference type="AlphaFoldDB" id="U5E6W9"/>
<comment type="caution">
    <text evidence="2">The sequence shown here is derived from an EMBL/GenBank/DDBJ whole genome shotgun (WGS) entry which is preliminary data.</text>
</comment>
<dbReference type="EMBL" id="BAFO02000006">
    <property type="protein sequence ID" value="GAD82103.1"/>
    <property type="molecule type" value="Genomic_DNA"/>
</dbReference>
<dbReference type="STRING" id="1824.SAMN05444423_101716"/>